<evidence type="ECO:0000256" key="7">
    <source>
        <dbReference type="ARBA" id="ARBA00022490"/>
    </source>
</evidence>
<dbReference type="PANTHER" id="PTHR12161:SF5">
    <property type="entry name" value="IST1 HOMOLOG"/>
    <property type="match status" value="1"/>
</dbReference>
<evidence type="ECO:0000256" key="2">
    <source>
        <dbReference type="ARBA" id="ARBA00004259"/>
    </source>
</evidence>
<proteinExistence type="inferred from homology"/>
<sequence length="361" mass="40444">MFSSEPNYSKLKTNLKLAINRLKLLEKKKTELAQKSRKEIADYIGQGKFERAKIRVEHIIREDYMVEGLELVEMYCDLLLSRFGLIQQGKTVDPSLAEAISSLIWAAPRIETDVAELKTISEQFSAKFGKKYIESCHAEAVDTISEKLKHKFGVQPPPKILVEKYLVEIAKNYNIAYEPDPQVMREAEHNKGIDALLFDGVPNNLGSNTIVRPTGFIDYPNPDPPPEYKAFNYPTPNSSSSMHTVILPPPNVNIPPPCPLPPGSTDSSSSYSFNIPLNDEKPKNVSAPRLSEIKPNNKDNLINTQPKPPASNQPSSNVNIPELPSVPSDIPSGPYNPSSVNFEDIDFDDLTRRFEELKKKK</sequence>
<organism evidence="19 20">
    <name type="scientific">Parthenolecanium corni</name>
    <dbReference type="NCBI Taxonomy" id="536013"/>
    <lineage>
        <taxon>Eukaryota</taxon>
        <taxon>Metazoa</taxon>
        <taxon>Ecdysozoa</taxon>
        <taxon>Arthropoda</taxon>
        <taxon>Hexapoda</taxon>
        <taxon>Insecta</taxon>
        <taxon>Pterygota</taxon>
        <taxon>Neoptera</taxon>
        <taxon>Paraneoptera</taxon>
        <taxon>Hemiptera</taxon>
        <taxon>Sternorrhyncha</taxon>
        <taxon>Coccoidea</taxon>
        <taxon>Coccidae</taxon>
        <taxon>Parthenolecanium</taxon>
    </lineage>
</organism>
<accession>A0AAN9TT19</accession>
<evidence type="ECO:0000256" key="14">
    <source>
        <dbReference type="ARBA" id="ARBA00032374"/>
    </source>
</evidence>
<comment type="subcellular location">
    <subcellularLocation>
        <location evidence="3">Cytoplasm</location>
        <location evidence="3">Cytoskeleton</location>
        <location evidence="3">Microtubule organizing center</location>
        <location evidence="3">Centrosome</location>
    </subcellularLocation>
    <subcellularLocation>
        <location evidence="4">Cytoplasmic vesicle</location>
    </subcellularLocation>
    <subcellularLocation>
        <location evidence="1">Midbody</location>
    </subcellularLocation>
    <subcellularLocation>
        <location evidence="2">Nucleus envelope</location>
    </subcellularLocation>
</comment>
<comment type="function">
    <text evidence="15">ESCRT-III-like protein involved in cytokinesis, nuclear envelope reassembly and endosomal tubulation. Is required for efficient abscission during cytokinesis. Involved in recruiting VPS4A and/or VPS4B to the midbody of dividing cells. During late anaphase, involved in nuclear envelope reassembly and mitotic spindle disassembly together with the ESCRT-III complex: IST1 acts by mediating the recruitment of SPAST to the nuclear membrane, leading to microtubule severing. Recruited to the reforming nuclear envelope (NE) during anaphase by LEMD2. Regulates early endosomal tubulation together with the ESCRT-III complex by mediating the recruitment of SPAST.</text>
</comment>
<dbReference type="InterPro" id="IPR042277">
    <property type="entry name" value="IST1-like"/>
</dbReference>
<comment type="subunit">
    <text evidence="16">Interacts with CHMP1A, CHMP1B, VPS4A and VTA1. Interacts with SPAST, STAMBP, and USP8. May interact with VPS37B. May associate with the ESCRT-I complex. Interacts with MITD1, in competition with VSP4. Interacts with SPART (via MIT domain); leading to the recruitment of SPART to midbodies. Interacts with SPAST.</text>
</comment>
<evidence type="ECO:0000256" key="15">
    <source>
        <dbReference type="ARBA" id="ARBA00046124"/>
    </source>
</evidence>
<dbReference type="InterPro" id="IPR005061">
    <property type="entry name" value="Ist1"/>
</dbReference>
<evidence type="ECO:0000256" key="5">
    <source>
        <dbReference type="ARBA" id="ARBA00005536"/>
    </source>
</evidence>
<evidence type="ECO:0000256" key="17">
    <source>
        <dbReference type="SAM" id="Coils"/>
    </source>
</evidence>
<dbReference type="FunFam" id="1.20.1260.60:FF:000001">
    <property type="entry name" value="IST1 homolog isoform X1"/>
    <property type="match status" value="1"/>
</dbReference>
<evidence type="ECO:0000256" key="12">
    <source>
        <dbReference type="ARBA" id="ARBA00023306"/>
    </source>
</evidence>
<dbReference type="GO" id="GO:0005635">
    <property type="term" value="C:nuclear envelope"/>
    <property type="evidence" value="ECO:0007669"/>
    <property type="project" value="UniProtKB-SubCell"/>
</dbReference>
<dbReference type="EMBL" id="JBBCAQ010000023">
    <property type="protein sequence ID" value="KAK7588241.1"/>
    <property type="molecule type" value="Genomic_DNA"/>
</dbReference>
<dbReference type="GO" id="GO:0005813">
    <property type="term" value="C:centrosome"/>
    <property type="evidence" value="ECO:0007669"/>
    <property type="project" value="UniProtKB-SubCell"/>
</dbReference>
<keyword evidence="7" id="KW-0963">Cytoplasm</keyword>
<dbReference type="Gene3D" id="1.20.1260.60">
    <property type="entry name" value="Vacuolar protein sorting-associated protein Ist1"/>
    <property type="match status" value="1"/>
</dbReference>
<evidence type="ECO:0000256" key="11">
    <source>
        <dbReference type="ARBA" id="ARBA00023242"/>
    </source>
</evidence>
<dbReference type="Pfam" id="PF03398">
    <property type="entry name" value="Ist1"/>
    <property type="match status" value="1"/>
</dbReference>
<evidence type="ECO:0000256" key="9">
    <source>
        <dbReference type="ARBA" id="ARBA00022618"/>
    </source>
</evidence>
<comment type="similarity">
    <text evidence="5">Belongs to the IST1 family.</text>
</comment>
<protein>
    <recommendedName>
        <fullName evidence="6">IST1 homolog</fullName>
    </recommendedName>
    <alternativeName>
        <fullName evidence="14">Charged multivesicular body protein 8</fullName>
    </alternativeName>
</protein>
<keyword evidence="13" id="KW-0968">Cytoplasmic vesicle</keyword>
<evidence type="ECO:0000256" key="6">
    <source>
        <dbReference type="ARBA" id="ARBA00014513"/>
    </source>
</evidence>
<keyword evidence="12" id="KW-0131">Cell cycle</keyword>
<evidence type="ECO:0000256" key="13">
    <source>
        <dbReference type="ARBA" id="ARBA00023329"/>
    </source>
</evidence>
<keyword evidence="9" id="KW-0132">Cell division</keyword>
<keyword evidence="20" id="KW-1185">Reference proteome</keyword>
<keyword evidence="10" id="KW-0206">Cytoskeleton</keyword>
<evidence type="ECO:0000256" key="4">
    <source>
        <dbReference type="ARBA" id="ARBA00004541"/>
    </source>
</evidence>
<evidence type="ECO:0000256" key="10">
    <source>
        <dbReference type="ARBA" id="ARBA00023212"/>
    </source>
</evidence>
<dbReference type="GO" id="GO:0051301">
    <property type="term" value="P:cell division"/>
    <property type="evidence" value="ECO:0007669"/>
    <property type="project" value="UniProtKB-KW"/>
</dbReference>
<evidence type="ECO:0000256" key="8">
    <source>
        <dbReference type="ARBA" id="ARBA00022553"/>
    </source>
</evidence>
<reference evidence="19 20" key="1">
    <citation type="submission" date="2024-03" db="EMBL/GenBank/DDBJ databases">
        <title>Adaptation during the transition from Ophiocordyceps entomopathogen to insect associate is accompanied by gene loss and intensified selection.</title>
        <authorList>
            <person name="Ward C.M."/>
            <person name="Onetto C.A."/>
            <person name="Borneman A.R."/>
        </authorList>
    </citation>
    <scope>NUCLEOTIDE SEQUENCE [LARGE SCALE GENOMIC DNA]</scope>
    <source>
        <strain evidence="19">AWRI1</strain>
        <tissue evidence="19">Single Adult Female</tissue>
    </source>
</reference>
<evidence type="ECO:0000256" key="1">
    <source>
        <dbReference type="ARBA" id="ARBA00004214"/>
    </source>
</evidence>
<dbReference type="AlphaFoldDB" id="A0AAN9TT19"/>
<evidence type="ECO:0000256" key="18">
    <source>
        <dbReference type="SAM" id="MobiDB-lite"/>
    </source>
</evidence>
<feature type="compositionally biased region" description="Pro residues" evidence="18">
    <location>
        <begin position="247"/>
        <end position="262"/>
    </location>
</feature>
<keyword evidence="17" id="KW-0175">Coiled coil</keyword>
<evidence type="ECO:0000256" key="16">
    <source>
        <dbReference type="ARBA" id="ARBA00046920"/>
    </source>
</evidence>
<feature type="coiled-coil region" evidence="17">
    <location>
        <begin position="8"/>
        <end position="35"/>
    </location>
</feature>
<comment type="caution">
    <text evidence="19">The sequence shown here is derived from an EMBL/GenBank/DDBJ whole genome shotgun (WGS) entry which is preliminary data.</text>
</comment>
<keyword evidence="8" id="KW-0597">Phosphoprotein</keyword>
<evidence type="ECO:0000313" key="20">
    <source>
        <dbReference type="Proteomes" id="UP001367676"/>
    </source>
</evidence>
<name>A0AAN9TT19_9HEMI</name>
<dbReference type="GO" id="GO:0015031">
    <property type="term" value="P:protein transport"/>
    <property type="evidence" value="ECO:0007669"/>
    <property type="project" value="InterPro"/>
</dbReference>
<evidence type="ECO:0000256" key="3">
    <source>
        <dbReference type="ARBA" id="ARBA00004300"/>
    </source>
</evidence>
<evidence type="ECO:0000313" key="19">
    <source>
        <dbReference type="EMBL" id="KAK7588241.1"/>
    </source>
</evidence>
<dbReference type="GO" id="GO:0031410">
    <property type="term" value="C:cytoplasmic vesicle"/>
    <property type="evidence" value="ECO:0007669"/>
    <property type="project" value="UniProtKB-SubCell"/>
</dbReference>
<feature type="region of interest" description="Disordered" evidence="18">
    <location>
        <begin position="239"/>
        <end position="345"/>
    </location>
</feature>
<keyword evidence="11" id="KW-0539">Nucleus</keyword>
<dbReference type="PANTHER" id="PTHR12161">
    <property type="entry name" value="IST1 FAMILY MEMBER"/>
    <property type="match status" value="1"/>
</dbReference>
<dbReference type="GO" id="GO:0030496">
    <property type="term" value="C:midbody"/>
    <property type="evidence" value="ECO:0007669"/>
    <property type="project" value="UniProtKB-SubCell"/>
</dbReference>
<gene>
    <name evidence="19" type="ORF">V9T40_005486</name>
</gene>
<dbReference type="Proteomes" id="UP001367676">
    <property type="component" value="Unassembled WGS sequence"/>
</dbReference>